<dbReference type="InterPro" id="IPR011010">
    <property type="entry name" value="DNA_brk_join_enz"/>
</dbReference>
<dbReference type="InterPro" id="IPR010998">
    <property type="entry name" value="Integrase_recombinase_N"/>
</dbReference>
<gene>
    <name evidence="5" type="ORF">H8Z83_15825</name>
</gene>
<dbReference type="GO" id="GO:0015074">
    <property type="term" value="P:DNA integration"/>
    <property type="evidence" value="ECO:0007669"/>
    <property type="project" value="InterPro"/>
</dbReference>
<dbReference type="GO" id="GO:0006310">
    <property type="term" value="P:DNA recombination"/>
    <property type="evidence" value="ECO:0007669"/>
    <property type="project" value="UniProtKB-KW"/>
</dbReference>
<evidence type="ECO:0000313" key="5">
    <source>
        <dbReference type="EMBL" id="MBC5771770.1"/>
    </source>
</evidence>
<feature type="domain" description="Tyr recombinase" evidence="4">
    <location>
        <begin position="164"/>
        <end position="356"/>
    </location>
</feature>
<keyword evidence="6" id="KW-1185">Reference proteome</keyword>
<dbReference type="RefSeq" id="WP_187015960.1">
    <property type="nucleotide sequence ID" value="NZ_JACOQI010000021.1"/>
</dbReference>
<proteinExistence type="inferred from homology"/>
<dbReference type="InterPro" id="IPR050090">
    <property type="entry name" value="Tyrosine_recombinase_XerCD"/>
</dbReference>
<dbReference type="AlphaFoldDB" id="A0A923S8I0"/>
<comment type="similarity">
    <text evidence="1">Belongs to the 'phage' integrase family.</text>
</comment>
<reference evidence="5" key="1">
    <citation type="submission" date="2020-08" db="EMBL/GenBank/DDBJ databases">
        <title>Genome public.</title>
        <authorList>
            <person name="Liu C."/>
            <person name="Sun Q."/>
        </authorList>
    </citation>
    <scope>NUCLEOTIDE SEQUENCE</scope>
    <source>
        <strain evidence="5">BX15</strain>
    </source>
</reference>
<name>A0A923S8I0_9FIRM</name>
<dbReference type="SUPFAM" id="SSF56349">
    <property type="entry name" value="DNA breaking-rejoining enzymes"/>
    <property type="match status" value="1"/>
</dbReference>
<dbReference type="Proteomes" id="UP000620327">
    <property type="component" value="Unassembled WGS sequence"/>
</dbReference>
<dbReference type="PANTHER" id="PTHR30349:SF64">
    <property type="entry name" value="PROPHAGE INTEGRASE INTD-RELATED"/>
    <property type="match status" value="1"/>
</dbReference>
<sequence>MSERKNEAAWIESRSRWQINVQDNGIRKTFTSALAGRRGKADAERKAEKWLKDHTTSEKTRVDVFLDQYTDYLKETKSKSHASQYSGFIRLYIQPVIGVFRMNKLTEGDLQAVIDLAYSKNNLADKTLRDVRGCLLNWLKWCRKRGKTSLHPEDLTIPAGAKKSEKRIVSPDGLKTLFSCSTTLWRGKPTEDFYIHAYRFAVLTGLRPGELRALEDKNDIQGTRVTVRGAINVHDEATQGKNNNARRTFQMSNLATAEVDGQRAMLRQCGIVTPYLFPAPDGGPMKHDHFYRCWRRYCTSNNIPVVSLYELRHTYVSVNKEMPEGLKKMTIGHSQDMDTEGTYGHQMAGDLAKAAAFTEEAFSEIIKAK</sequence>
<dbReference type="Gene3D" id="1.10.150.130">
    <property type="match status" value="1"/>
</dbReference>
<dbReference type="EMBL" id="JACOQI010000021">
    <property type="protein sequence ID" value="MBC5771770.1"/>
    <property type="molecule type" value="Genomic_DNA"/>
</dbReference>
<evidence type="ECO:0000256" key="3">
    <source>
        <dbReference type="ARBA" id="ARBA00023172"/>
    </source>
</evidence>
<dbReference type="InterPro" id="IPR002104">
    <property type="entry name" value="Integrase_catalytic"/>
</dbReference>
<protein>
    <recommendedName>
        <fullName evidence="4">Tyr recombinase domain-containing protein</fullName>
    </recommendedName>
</protein>
<evidence type="ECO:0000256" key="2">
    <source>
        <dbReference type="ARBA" id="ARBA00023125"/>
    </source>
</evidence>
<dbReference type="GO" id="GO:0003677">
    <property type="term" value="F:DNA binding"/>
    <property type="evidence" value="ECO:0007669"/>
    <property type="project" value="UniProtKB-KW"/>
</dbReference>
<evidence type="ECO:0000259" key="4">
    <source>
        <dbReference type="PROSITE" id="PS51898"/>
    </source>
</evidence>
<accession>A0A923S8I0</accession>
<dbReference type="PROSITE" id="PS51898">
    <property type="entry name" value="TYR_RECOMBINASE"/>
    <property type="match status" value="1"/>
</dbReference>
<evidence type="ECO:0000313" key="6">
    <source>
        <dbReference type="Proteomes" id="UP000620327"/>
    </source>
</evidence>
<dbReference type="Pfam" id="PF00589">
    <property type="entry name" value="Phage_integrase"/>
    <property type="match status" value="1"/>
</dbReference>
<evidence type="ECO:0000256" key="1">
    <source>
        <dbReference type="ARBA" id="ARBA00008857"/>
    </source>
</evidence>
<keyword evidence="3" id="KW-0233">DNA recombination</keyword>
<dbReference type="Gene3D" id="1.10.443.10">
    <property type="entry name" value="Intergrase catalytic core"/>
    <property type="match status" value="1"/>
</dbReference>
<dbReference type="InterPro" id="IPR013762">
    <property type="entry name" value="Integrase-like_cat_sf"/>
</dbReference>
<keyword evidence="2" id="KW-0238">DNA-binding</keyword>
<dbReference type="PANTHER" id="PTHR30349">
    <property type="entry name" value="PHAGE INTEGRASE-RELATED"/>
    <property type="match status" value="1"/>
</dbReference>
<organism evidence="5 6">
    <name type="scientific">Dysosmobacter segnis</name>
    <dbReference type="NCBI Taxonomy" id="2763042"/>
    <lineage>
        <taxon>Bacteria</taxon>
        <taxon>Bacillati</taxon>
        <taxon>Bacillota</taxon>
        <taxon>Clostridia</taxon>
        <taxon>Eubacteriales</taxon>
        <taxon>Oscillospiraceae</taxon>
        <taxon>Dysosmobacter</taxon>
    </lineage>
</organism>
<comment type="caution">
    <text evidence="5">The sequence shown here is derived from an EMBL/GenBank/DDBJ whole genome shotgun (WGS) entry which is preliminary data.</text>
</comment>